<proteinExistence type="predicted"/>
<feature type="transmembrane region" description="Helical" evidence="1">
    <location>
        <begin position="7"/>
        <end position="28"/>
    </location>
</feature>
<keyword evidence="1" id="KW-1133">Transmembrane helix</keyword>
<name>A0A059ASC0_EUCGR</name>
<dbReference type="InParanoid" id="A0A059ASC0"/>
<dbReference type="AlphaFoldDB" id="A0A059ASC0"/>
<keyword evidence="1" id="KW-0812">Transmembrane</keyword>
<dbReference type="EMBL" id="KK198761">
    <property type="protein sequence ID" value="KCW56748.1"/>
    <property type="molecule type" value="Genomic_DNA"/>
</dbReference>
<accession>A0A059ASC0</accession>
<evidence type="ECO:0000256" key="1">
    <source>
        <dbReference type="SAM" id="Phobius"/>
    </source>
</evidence>
<gene>
    <name evidence="2" type="ORF">EUGRSUZ_I02431</name>
</gene>
<protein>
    <submittedName>
        <fullName evidence="2">Uncharacterized protein</fullName>
    </submittedName>
</protein>
<sequence length="80" mass="9794">MRKQESSFFLLISVRILLYSQLACLLYESKFPNLLFLCELYCFSTFCLHLETKDQVFLMPFWIFGFFTDYKYTRFLSFCF</sequence>
<keyword evidence="1" id="KW-0472">Membrane</keyword>
<reference evidence="2" key="1">
    <citation type="submission" date="2013-07" db="EMBL/GenBank/DDBJ databases">
        <title>The genome of Eucalyptus grandis.</title>
        <authorList>
            <person name="Schmutz J."/>
            <person name="Hayes R."/>
            <person name="Myburg A."/>
            <person name="Tuskan G."/>
            <person name="Grattapaglia D."/>
            <person name="Rokhsar D.S."/>
        </authorList>
    </citation>
    <scope>NUCLEOTIDE SEQUENCE</scope>
    <source>
        <tissue evidence="2">Leaf extractions</tissue>
    </source>
</reference>
<evidence type="ECO:0000313" key="2">
    <source>
        <dbReference type="EMBL" id="KCW56748.1"/>
    </source>
</evidence>
<dbReference type="Gramene" id="KCW56748">
    <property type="protein sequence ID" value="KCW56748"/>
    <property type="gene ID" value="EUGRSUZ_I02431"/>
</dbReference>
<organism evidence="2">
    <name type="scientific">Eucalyptus grandis</name>
    <name type="common">Flooded gum</name>
    <dbReference type="NCBI Taxonomy" id="71139"/>
    <lineage>
        <taxon>Eukaryota</taxon>
        <taxon>Viridiplantae</taxon>
        <taxon>Streptophyta</taxon>
        <taxon>Embryophyta</taxon>
        <taxon>Tracheophyta</taxon>
        <taxon>Spermatophyta</taxon>
        <taxon>Magnoliopsida</taxon>
        <taxon>eudicotyledons</taxon>
        <taxon>Gunneridae</taxon>
        <taxon>Pentapetalae</taxon>
        <taxon>rosids</taxon>
        <taxon>malvids</taxon>
        <taxon>Myrtales</taxon>
        <taxon>Myrtaceae</taxon>
        <taxon>Myrtoideae</taxon>
        <taxon>Eucalypteae</taxon>
        <taxon>Eucalyptus</taxon>
    </lineage>
</organism>